<feature type="domain" description="Fe2OG dioxygenase" evidence="8">
    <location>
        <begin position="80"/>
        <end position="180"/>
    </location>
</feature>
<dbReference type="Gene3D" id="4.10.860.20">
    <property type="entry name" value="Rabenosyn, Rab binding domain"/>
    <property type="match status" value="1"/>
</dbReference>
<reference evidence="9 10" key="1">
    <citation type="submission" date="2023-11" db="EMBL/GenBank/DDBJ databases">
        <title>Paucibacter sp. nov., isolated from fresh soil in Korea.</title>
        <authorList>
            <person name="Le N.T.T."/>
        </authorList>
    </citation>
    <scope>NUCLEOTIDE SEQUENCE [LARGE SCALE GENOMIC DNA]</scope>
    <source>
        <strain evidence="9 10">R3-3</strain>
    </source>
</reference>
<evidence type="ECO:0000256" key="2">
    <source>
        <dbReference type="ARBA" id="ARBA00022723"/>
    </source>
</evidence>
<evidence type="ECO:0000259" key="8">
    <source>
        <dbReference type="PROSITE" id="PS51471"/>
    </source>
</evidence>
<evidence type="ECO:0000256" key="7">
    <source>
        <dbReference type="HAMAP-Rule" id="MF_00657"/>
    </source>
</evidence>
<feature type="binding site" evidence="7">
    <location>
        <position position="98"/>
    </location>
    <ligand>
        <name>Fe cation</name>
        <dbReference type="ChEBI" id="CHEBI:24875"/>
    </ligand>
</feature>
<evidence type="ECO:0000256" key="5">
    <source>
        <dbReference type="ARBA" id="ARBA00023002"/>
    </source>
</evidence>
<dbReference type="RefSeq" id="WP_320421621.1">
    <property type="nucleotide sequence ID" value="NZ_JAXCLA010000002.1"/>
</dbReference>
<proteinExistence type="inferred from homology"/>
<comment type="cofactor">
    <cofactor evidence="7">
        <name>Fe(2+)</name>
        <dbReference type="ChEBI" id="CHEBI:29033"/>
    </cofactor>
    <text evidence="7">Binds 1 Fe(2+) ion per subunit.</text>
</comment>
<organism evidence="9 10">
    <name type="scientific">Roseateles agri</name>
    <dbReference type="NCBI Taxonomy" id="3098619"/>
    <lineage>
        <taxon>Bacteria</taxon>
        <taxon>Pseudomonadati</taxon>
        <taxon>Pseudomonadota</taxon>
        <taxon>Betaproteobacteria</taxon>
        <taxon>Burkholderiales</taxon>
        <taxon>Sphaerotilaceae</taxon>
        <taxon>Roseateles</taxon>
    </lineage>
</organism>
<feature type="binding site" evidence="7">
    <location>
        <position position="100"/>
    </location>
    <ligand>
        <name>Fe cation</name>
        <dbReference type="ChEBI" id="CHEBI:24875"/>
    </ligand>
</feature>
<keyword evidence="2 7" id="KW-0479">Metal-binding</keyword>
<dbReference type="NCBIfam" id="NF003974">
    <property type="entry name" value="PRK05467.1-3"/>
    <property type="match status" value="1"/>
</dbReference>
<gene>
    <name evidence="9" type="ORF">SNE35_04255</name>
</gene>
<dbReference type="EMBL" id="JAXCLA010000002">
    <property type="protein sequence ID" value="MDY0743701.1"/>
    <property type="molecule type" value="Genomic_DNA"/>
</dbReference>
<dbReference type="InterPro" id="IPR041097">
    <property type="entry name" value="PKHD_C"/>
</dbReference>
<name>A0ABU5DD28_9BURK</name>
<sequence>MLLTIPGVLNAAQLQAVRARLDQAGAAWVDGRVSAGYSGAPVKFNQQIDERSDVAAQCQALILELLERNPRFISAVLPNEVYPPMFNRYGEGMKFGPHVDGSVRIHPHTGRKLRTDVSATLFLNDPADYDGGELQVHDAYGLHSVKLAAGDMVVYPATSLHEVTPVTRGVRMASFFWIQSLVNDDARRTMLFELDNAIQRLNQTHADAEARRTLVGTYHNLLRQWTET</sequence>
<dbReference type="InterPro" id="IPR005123">
    <property type="entry name" value="Oxoglu/Fe-dep_dioxygenase_dom"/>
</dbReference>
<dbReference type="InterPro" id="IPR023550">
    <property type="entry name" value="PKHD_hydroxylase"/>
</dbReference>
<feature type="binding site" evidence="7">
    <location>
        <position position="171"/>
    </location>
    <ligand>
        <name>2-oxoglutarate</name>
        <dbReference type="ChEBI" id="CHEBI:16810"/>
    </ligand>
</feature>
<keyword evidence="10" id="KW-1185">Reference proteome</keyword>
<dbReference type="Proteomes" id="UP001285263">
    <property type="component" value="Unassembled WGS sequence"/>
</dbReference>
<evidence type="ECO:0000256" key="6">
    <source>
        <dbReference type="ARBA" id="ARBA00023004"/>
    </source>
</evidence>
<dbReference type="SUPFAM" id="SSF51197">
    <property type="entry name" value="Clavaminate synthase-like"/>
    <property type="match status" value="1"/>
</dbReference>
<accession>A0ABU5DD28</accession>
<comment type="caution">
    <text evidence="9">The sequence shown here is derived from an EMBL/GenBank/DDBJ whole genome shotgun (WGS) entry which is preliminary data.</text>
</comment>
<protein>
    <submittedName>
        <fullName evidence="9">Fe2+-dependent dioxygenase</fullName>
    </submittedName>
</protein>
<evidence type="ECO:0000256" key="1">
    <source>
        <dbReference type="ARBA" id="ARBA00001961"/>
    </source>
</evidence>
<dbReference type="HAMAP" id="MF_00657">
    <property type="entry name" value="Hydroxyl_YbiX"/>
    <property type="match status" value="1"/>
</dbReference>
<evidence type="ECO:0000313" key="10">
    <source>
        <dbReference type="Proteomes" id="UP001285263"/>
    </source>
</evidence>
<dbReference type="Pfam" id="PF18331">
    <property type="entry name" value="PKHD_C"/>
    <property type="match status" value="1"/>
</dbReference>
<evidence type="ECO:0000256" key="4">
    <source>
        <dbReference type="ARBA" id="ARBA00022964"/>
    </source>
</evidence>
<keyword evidence="4 7" id="KW-0223">Dioxygenase</keyword>
<dbReference type="GO" id="GO:0051213">
    <property type="term" value="F:dioxygenase activity"/>
    <property type="evidence" value="ECO:0007669"/>
    <property type="project" value="UniProtKB-KW"/>
</dbReference>
<keyword evidence="3 7" id="KW-0847">Vitamin C</keyword>
<dbReference type="InterPro" id="IPR006620">
    <property type="entry name" value="Pro_4_hyd_alph"/>
</dbReference>
<dbReference type="SMART" id="SM00702">
    <property type="entry name" value="P4Hc"/>
    <property type="match status" value="1"/>
</dbReference>
<evidence type="ECO:0000313" key="9">
    <source>
        <dbReference type="EMBL" id="MDY0743701.1"/>
    </source>
</evidence>
<dbReference type="NCBIfam" id="NF003975">
    <property type="entry name" value="PRK05467.1-4"/>
    <property type="match status" value="1"/>
</dbReference>
<dbReference type="PANTHER" id="PTHR41536">
    <property type="entry name" value="PKHD-TYPE HYDROXYLASE YBIX"/>
    <property type="match status" value="1"/>
</dbReference>
<dbReference type="PANTHER" id="PTHR41536:SF1">
    <property type="entry name" value="PKHD-TYPE HYDROXYLASE YBIX"/>
    <property type="match status" value="1"/>
</dbReference>
<keyword evidence="6 7" id="KW-0408">Iron</keyword>
<dbReference type="Pfam" id="PF13640">
    <property type="entry name" value="2OG-FeII_Oxy_3"/>
    <property type="match status" value="1"/>
</dbReference>
<dbReference type="InterPro" id="IPR044862">
    <property type="entry name" value="Pro_4_hyd_alph_FE2OG_OXY"/>
</dbReference>
<feature type="binding site" evidence="7">
    <location>
        <position position="161"/>
    </location>
    <ligand>
        <name>Fe cation</name>
        <dbReference type="ChEBI" id="CHEBI:24875"/>
    </ligand>
</feature>
<dbReference type="Gene3D" id="2.60.120.620">
    <property type="entry name" value="q2cbj1_9rhob like domain"/>
    <property type="match status" value="1"/>
</dbReference>
<comment type="cofactor">
    <cofactor evidence="1 7">
        <name>L-ascorbate</name>
        <dbReference type="ChEBI" id="CHEBI:38290"/>
    </cofactor>
</comment>
<evidence type="ECO:0000256" key="3">
    <source>
        <dbReference type="ARBA" id="ARBA00022896"/>
    </source>
</evidence>
<keyword evidence="5 7" id="KW-0560">Oxidoreductase</keyword>
<dbReference type="PROSITE" id="PS51471">
    <property type="entry name" value="FE2OG_OXY"/>
    <property type="match status" value="1"/>
</dbReference>